<dbReference type="GO" id="GO:0005886">
    <property type="term" value="C:plasma membrane"/>
    <property type="evidence" value="ECO:0007669"/>
    <property type="project" value="TreeGrafter"/>
</dbReference>
<evidence type="ECO:0000259" key="7">
    <source>
        <dbReference type="PROSITE" id="PS51379"/>
    </source>
</evidence>
<keyword evidence="6" id="KW-0472">Membrane</keyword>
<dbReference type="GO" id="GO:0016491">
    <property type="term" value="F:oxidoreductase activity"/>
    <property type="evidence" value="ECO:0007669"/>
    <property type="project" value="UniProtKB-KW"/>
</dbReference>
<dbReference type="AlphaFoldDB" id="A0A1M7UB28"/>
<name>A0A1M7UB28_9FIRM</name>
<dbReference type="Proteomes" id="UP000184010">
    <property type="component" value="Unassembled WGS sequence"/>
</dbReference>
<dbReference type="InterPro" id="IPR017896">
    <property type="entry name" value="4Fe4S_Fe-S-bd"/>
</dbReference>
<evidence type="ECO:0000256" key="5">
    <source>
        <dbReference type="ARBA" id="ARBA00023014"/>
    </source>
</evidence>
<dbReference type="Pfam" id="PF02754">
    <property type="entry name" value="CCG"/>
    <property type="match status" value="2"/>
</dbReference>
<feature type="domain" description="4Fe-4S ferredoxin-type" evidence="7">
    <location>
        <begin position="266"/>
        <end position="295"/>
    </location>
</feature>
<dbReference type="PANTHER" id="PTHR43255:SF1">
    <property type="entry name" value="IRON-SULFUR-BINDING OXIDOREDUCTASE FADF-RELATED"/>
    <property type="match status" value="1"/>
</dbReference>
<feature type="transmembrane region" description="Helical" evidence="6">
    <location>
        <begin position="108"/>
        <end position="130"/>
    </location>
</feature>
<evidence type="ECO:0000256" key="3">
    <source>
        <dbReference type="ARBA" id="ARBA00023002"/>
    </source>
</evidence>
<feature type="transmembrane region" description="Helical" evidence="6">
    <location>
        <begin position="67"/>
        <end position="88"/>
    </location>
</feature>
<dbReference type="STRING" id="1121395.SAMN02745215_03380"/>
<evidence type="ECO:0000256" key="4">
    <source>
        <dbReference type="ARBA" id="ARBA00023004"/>
    </source>
</evidence>
<dbReference type="Gene3D" id="1.20.950.20">
    <property type="entry name" value="Transmembrane di-heme cytochromes, Chain C"/>
    <property type="match status" value="1"/>
</dbReference>
<sequence>MRLSWLIVFFVLACAAGYGFTAAFRKKLNIVLLGAQDEPFAQPGVRWKNFVSKILLQSKMIKEPYGIVHFFIFWGFIFICLGEIPFIFEGLFPRYPIPFLSTNPYFFLVKDVLAALVFVGLIIGLIRRWIVRPQRLYRTMEAFLVVLFIMLVILTEWISTGAKYVLEPHNVAYSLDPVYRSVAALLSGLSESALVGIRDGVWWFHTVILLAFLVYIPNSKHLHLIAAPFNAYFASLKPIGGQMKKLDLEDETSEEFGVSRIEGYTWNELLDCFACGECGRCMDNCPANLSGKPLNPKELLSRTLKHHLLEKGEVMQKYGLKSTGEESAEAIAEIAQTHPEDAAILQQSLINDVVTEDVLWSCTTCMSCQVQCPVSNEHVNKIIDLRRYLVTMEGNFSPELQTTFRNIENNSNPWGVGWNKRDEWAAELNIKPMSEAEDAEYLFFVGCAGSFDNRARKVSTALAKILQAANVNFAILGAEEKCCGEFARRAGNEYLYQSLVAENVGLLNGYNVKKIMTTCPHCLNTLRNEYPEFGGHYEVIHHTQFINELLSSGKLKLKQDPVSEPLKIVYHDSCYLGRYQQEYTAPREVFSKVPGVQLLEMDRHHDKSFCCGAGGGRMWMEEHLGERINDMRVEQALAKEPQAIGANCPYCITMLEDGIKEQQNLEQLIQVVDPAELIVKWI</sequence>
<dbReference type="InterPro" id="IPR051460">
    <property type="entry name" value="HdrC_iron-sulfur_subunit"/>
</dbReference>
<dbReference type="PROSITE" id="PS51379">
    <property type="entry name" value="4FE4S_FER_2"/>
    <property type="match status" value="1"/>
</dbReference>
<keyword evidence="3" id="KW-0560">Oxidoreductase</keyword>
<evidence type="ECO:0000313" key="8">
    <source>
        <dbReference type="EMBL" id="SHN80282.1"/>
    </source>
</evidence>
<dbReference type="Gene3D" id="1.10.1060.10">
    <property type="entry name" value="Alpha-helical ferredoxin"/>
    <property type="match status" value="1"/>
</dbReference>
<dbReference type="InterPro" id="IPR004017">
    <property type="entry name" value="Cys_rich_dom"/>
</dbReference>
<protein>
    <submittedName>
        <fullName evidence="8">Fe-S oxidoreductase</fullName>
    </submittedName>
</protein>
<dbReference type="EMBL" id="FRDN01000010">
    <property type="protein sequence ID" value="SHN80282.1"/>
    <property type="molecule type" value="Genomic_DNA"/>
</dbReference>
<dbReference type="Pfam" id="PF13183">
    <property type="entry name" value="Fer4_8"/>
    <property type="match status" value="1"/>
</dbReference>
<reference evidence="9" key="1">
    <citation type="submission" date="2016-12" db="EMBL/GenBank/DDBJ databases">
        <authorList>
            <person name="Varghese N."/>
            <person name="Submissions S."/>
        </authorList>
    </citation>
    <scope>NUCLEOTIDE SEQUENCE [LARGE SCALE GENOMIC DNA]</scope>
    <source>
        <strain evidence="9">DSM 11544</strain>
    </source>
</reference>
<evidence type="ECO:0000256" key="1">
    <source>
        <dbReference type="ARBA" id="ARBA00022485"/>
    </source>
</evidence>
<dbReference type="InterPro" id="IPR036197">
    <property type="entry name" value="NarG-like_sf"/>
</dbReference>
<dbReference type="PROSITE" id="PS00198">
    <property type="entry name" value="4FE4S_FER_1"/>
    <property type="match status" value="2"/>
</dbReference>
<dbReference type="InterPro" id="IPR009051">
    <property type="entry name" value="Helical_ferredxn"/>
</dbReference>
<proteinExistence type="predicted"/>
<keyword evidence="4" id="KW-0408">Iron</keyword>
<keyword evidence="9" id="KW-1185">Reference proteome</keyword>
<dbReference type="GO" id="GO:0051539">
    <property type="term" value="F:4 iron, 4 sulfur cluster binding"/>
    <property type="evidence" value="ECO:0007669"/>
    <property type="project" value="UniProtKB-KW"/>
</dbReference>
<organism evidence="8 9">
    <name type="scientific">Desulfitobacterium chlororespirans DSM 11544</name>
    <dbReference type="NCBI Taxonomy" id="1121395"/>
    <lineage>
        <taxon>Bacteria</taxon>
        <taxon>Bacillati</taxon>
        <taxon>Bacillota</taxon>
        <taxon>Clostridia</taxon>
        <taxon>Eubacteriales</taxon>
        <taxon>Desulfitobacteriaceae</taxon>
        <taxon>Desulfitobacterium</taxon>
    </lineage>
</organism>
<dbReference type="SUPFAM" id="SSF103501">
    <property type="entry name" value="Respiratory nitrate reductase 1 gamma chain"/>
    <property type="match status" value="1"/>
</dbReference>
<gene>
    <name evidence="8" type="ORF">SAMN02745215_03380</name>
</gene>
<accession>A0A1M7UB28</accession>
<dbReference type="PANTHER" id="PTHR43255">
    <property type="entry name" value="IRON-SULFUR-BINDING OXIDOREDUCTASE FADF-RELATED-RELATED"/>
    <property type="match status" value="1"/>
</dbReference>
<feature type="transmembrane region" description="Helical" evidence="6">
    <location>
        <begin position="142"/>
        <end position="159"/>
    </location>
</feature>
<keyword evidence="6" id="KW-0812">Transmembrane</keyword>
<evidence type="ECO:0000256" key="6">
    <source>
        <dbReference type="SAM" id="Phobius"/>
    </source>
</evidence>
<evidence type="ECO:0000256" key="2">
    <source>
        <dbReference type="ARBA" id="ARBA00022723"/>
    </source>
</evidence>
<dbReference type="InterPro" id="IPR017900">
    <property type="entry name" value="4Fe4S_Fe_S_CS"/>
</dbReference>
<keyword evidence="1" id="KW-0004">4Fe-4S</keyword>
<keyword evidence="5" id="KW-0411">Iron-sulfur</keyword>
<dbReference type="GO" id="GO:0046872">
    <property type="term" value="F:metal ion binding"/>
    <property type="evidence" value="ECO:0007669"/>
    <property type="project" value="UniProtKB-KW"/>
</dbReference>
<dbReference type="SUPFAM" id="SSF46548">
    <property type="entry name" value="alpha-helical ferredoxin"/>
    <property type="match status" value="1"/>
</dbReference>
<evidence type="ECO:0000313" key="9">
    <source>
        <dbReference type="Proteomes" id="UP000184010"/>
    </source>
</evidence>
<keyword evidence="6" id="KW-1133">Transmembrane helix</keyword>
<feature type="transmembrane region" description="Helical" evidence="6">
    <location>
        <begin position="6"/>
        <end position="24"/>
    </location>
</feature>
<keyword evidence="2" id="KW-0479">Metal-binding</keyword>
<dbReference type="RefSeq" id="WP_072773683.1">
    <property type="nucleotide sequence ID" value="NZ_FRDN01000010.1"/>
</dbReference>